<name>A0A6P2CF94_9NOCA</name>
<evidence type="ECO:0000256" key="3">
    <source>
        <dbReference type="ARBA" id="ARBA00022692"/>
    </source>
</evidence>
<keyword evidence="4 6" id="KW-1133">Transmembrane helix</keyword>
<proteinExistence type="predicted"/>
<reference evidence="8 9" key="1">
    <citation type="submission" date="2018-07" db="EMBL/GenBank/DDBJ databases">
        <title>Genome sequence of Rhodococcus rhodnii ATCC 35071 from Rhodnius prolixus.</title>
        <authorList>
            <person name="Patel V."/>
            <person name="Vogel K.J."/>
        </authorList>
    </citation>
    <scope>NUCLEOTIDE SEQUENCE [LARGE SCALE GENOMIC DNA]</scope>
    <source>
        <strain evidence="8 9">ATCC 35071</strain>
    </source>
</reference>
<evidence type="ECO:0000313" key="8">
    <source>
        <dbReference type="EMBL" id="TXG90391.1"/>
    </source>
</evidence>
<dbReference type="Proteomes" id="UP000471120">
    <property type="component" value="Unassembled WGS sequence"/>
</dbReference>
<accession>A0A6P2CF94</accession>
<dbReference type="Pfam" id="PF02687">
    <property type="entry name" value="FtsX"/>
    <property type="match status" value="1"/>
</dbReference>
<keyword evidence="3 6" id="KW-0812">Transmembrane</keyword>
<dbReference type="GO" id="GO:0005886">
    <property type="term" value="C:plasma membrane"/>
    <property type="evidence" value="ECO:0007669"/>
    <property type="project" value="UniProtKB-SubCell"/>
</dbReference>
<comment type="caution">
    <text evidence="8">The sequence shown here is derived from an EMBL/GenBank/DDBJ whole genome shotgun (WGS) entry which is preliminary data.</text>
</comment>
<protein>
    <recommendedName>
        <fullName evidence="7">ABC3 transporter permease C-terminal domain-containing protein</fullName>
    </recommendedName>
</protein>
<evidence type="ECO:0000259" key="7">
    <source>
        <dbReference type="Pfam" id="PF02687"/>
    </source>
</evidence>
<gene>
    <name evidence="8" type="ORF">DW322_09350</name>
</gene>
<organism evidence="8 9">
    <name type="scientific">Rhodococcus rhodnii</name>
    <dbReference type="NCBI Taxonomy" id="38312"/>
    <lineage>
        <taxon>Bacteria</taxon>
        <taxon>Bacillati</taxon>
        <taxon>Actinomycetota</taxon>
        <taxon>Actinomycetes</taxon>
        <taxon>Mycobacteriales</taxon>
        <taxon>Nocardiaceae</taxon>
        <taxon>Rhodococcus</taxon>
    </lineage>
</organism>
<evidence type="ECO:0000256" key="2">
    <source>
        <dbReference type="ARBA" id="ARBA00022475"/>
    </source>
</evidence>
<evidence type="ECO:0000313" key="9">
    <source>
        <dbReference type="Proteomes" id="UP000471120"/>
    </source>
</evidence>
<keyword evidence="5 6" id="KW-0472">Membrane</keyword>
<feature type="domain" description="ABC3 transporter permease C-terminal" evidence="7">
    <location>
        <begin position="70"/>
        <end position="184"/>
    </location>
</feature>
<dbReference type="InterPro" id="IPR003838">
    <property type="entry name" value="ABC3_permease_C"/>
</dbReference>
<evidence type="ECO:0000256" key="4">
    <source>
        <dbReference type="ARBA" id="ARBA00022989"/>
    </source>
</evidence>
<keyword evidence="2" id="KW-1003">Cell membrane</keyword>
<evidence type="ECO:0000256" key="6">
    <source>
        <dbReference type="SAM" id="Phobius"/>
    </source>
</evidence>
<sequence length="259" mass="27631">MRWIMFAASGNRRIFSLVLAAGFVSATLLSNGFGLLAASVDRSNLSGFGSVNEHARALTEAGALTSFSLLFSIVTAVSVALVTKALIGSIVESRFPSYFAYFRLGMSRRRVGGVFLSEALFFAGVGAVAGAAVGGSSVRSTHSWLVELDLSSQFLRPVISPVMTLSSVVVVLVAVLAGCYSGYRDVVRRLEGSRTEDFATRAPGVSPSPAPRWSRAARCSHCARPSRRMPSTGSLSWSHFSRPWALPPSRRWSCSACPS</sequence>
<feature type="transmembrane region" description="Helical" evidence="6">
    <location>
        <begin position="112"/>
        <end position="138"/>
    </location>
</feature>
<feature type="transmembrane region" description="Helical" evidence="6">
    <location>
        <begin position="158"/>
        <end position="180"/>
    </location>
</feature>
<feature type="transmembrane region" description="Helical" evidence="6">
    <location>
        <begin position="61"/>
        <end position="91"/>
    </location>
</feature>
<dbReference type="EMBL" id="QRCM01000001">
    <property type="protein sequence ID" value="TXG90391.1"/>
    <property type="molecule type" value="Genomic_DNA"/>
</dbReference>
<evidence type="ECO:0000256" key="1">
    <source>
        <dbReference type="ARBA" id="ARBA00004651"/>
    </source>
</evidence>
<evidence type="ECO:0000256" key="5">
    <source>
        <dbReference type="ARBA" id="ARBA00023136"/>
    </source>
</evidence>
<comment type="subcellular location">
    <subcellularLocation>
        <location evidence="1">Cell membrane</location>
        <topology evidence="1">Multi-pass membrane protein</topology>
    </subcellularLocation>
</comment>
<dbReference type="AlphaFoldDB" id="A0A6P2CF94"/>